<proteinExistence type="predicted"/>
<dbReference type="AlphaFoldDB" id="A0A8D9EQR9"/>
<evidence type="ECO:0000313" key="1">
    <source>
        <dbReference type="EMBL" id="CAG6762491.1"/>
    </source>
</evidence>
<dbReference type="EMBL" id="HBUF01561341">
    <property type="protein sequence ID" value="CAG6762492.1"/>
    <property type="molecule type" value="Transcribed_RNA"/>
</dbReference>
<dbReference type="EMBL" id="HBUF01561340">
    <property type="protein sequence ID" value="CAG6762491.1"/>
    <property type="molecule type" value="Transcribed_RNA"/>
</dbReference>
<organism evidence="1">
    <name type="scientific">Cacopsylla melanoneura</name>
    <dbReference type="NCBI Taxonomy" id="428564"/>
    <lineage>
        <taxon>Eukaryota</taxon>
        <taxon>Metazoa</taxon>
        <taxon>Ecdysozoa</taxon>
        <taxon>Arthropoda</taxon>
        <taxon>Hexapoda</taxon>
        <taxon>Insecta</taxon>
        <taxon>Pterygota</taxon>
        <taxon>Neoptera</taxon>
        <taxon>Paraneoptera</taxon>
        <taxon>Hemiptera</taxon>
        <taxon>Sternorrhyncha</taxon>
        <taxon>Psylloidea</taxon>
        <taxon>Psyllidae</taxon>
        <taxon>Psyllinae</taxon>
        <taxon>Cacopsylla</taxon>
    </lineage>
</organism>
<protein>
    <submittedName>
        <fullName evidence="1">Uncharacterized protein</fullName>
    </submittedName>
</protein>
<name>A0A8D9EQR9_9HEMI</name>
<sequence>MNCDTGVREPHPTSALYVWAVRLRRRTGVIGIVFPIGRRFIPRMVIIVHHIVVLDRVDCIPIVLGSILIVFNFFFNDVNTGRVISSVVHVPSLFIMKLACRFSRSNQGVFQSTEKEMNT</sequence>
<accession>A0A8D9EQR9</accession>
<reference evidence="1" key="1">
    <citation type="submission" date="2021-05" db="EMBL/GenBank/DDBJ databases">
        <authorList>
            <person name="Alioto T."/>
            <person name="Alioto T."/>
            <person name="Gomez Garrido J."/>
        </authorList>
    </citation>
    <scope>NUCLEOTIDE SEQUENCE</scope>
</reference>